<gene>
    <name evidence="1" type="ORF">Aiant_81470</name>
</gene>
<keyword evidence="2" id="KW-1185">Reference proteome</keyword>
<sequence>MIKAGTDAAGAGENRPMMIRAVEERLVSMLGEAGVSPGAMTAAAVRTVVDVFQRFAALPVDDVERPEEEGDGVLAEFGTVDFRGRREFATVLTRQLIEPGDDASIWQLSCTLYWPSSVETEELGAGHLWSFGRTLDDFFAQAAGLAGWAWALKNPSAPRDLVIALEEV</sequence>
<accession>A0ABM7M7B0</accession>
<dbReference type="EMBL" id="AP023356">
    <property type="protein sequence ID" value="BCJ47490.1"/>
    <property type="molecule type" value="Genomic_DNA"/>
</dbReference>
<evidence type="ECO:0000313" key="1">
    <source>
        <dbReference type="EMBL" id="BCJ47490.1"/>
    </source>
</evidence>
<evidence type="ECO:0000313" key="2">
    <source>
        <dbReference type="Proteomes" id="UP000676967"/>
    </source>
</evidence>
<name>A0ABM7M7B0_9ACTN</name>
<protein>
    <submittedName>
        <fullName evidence="1">Uncharacterized protein</fullName>
    </submittedName>
</protein>
<reference evidence="1 2" key="1">
    <citation type="submission" date="2020-08" db="EMBL/GenBank/DDBJ databases">
        <title>Whole genome shotgun sequence of Actinoplanes ianthinogenes NBRC 13996.</title>
        <authorList>
            <person name="Komaki H."/>
            <person name="Tamura T."/>
        </authorList>
    </citation>
    <scope>NUCLEOTIDE SEQUENCE [LARGE SCALE GENOMIC DNA]</scope>
    <source>
        <strain evidence="1 2">NBRC 13996</strain>
    </source>
</reference>
<organism evidence="1 2">
    <name type="scientific">Actinoplanes ianthinogenes</name>
    <dbReference type="NCBI Taxonomy" id="122358"/>
    <lineage>
        <taxon>Bacteria</taxon>
        <taxon>Bacillati</taxon>
        <taxon>Actinomycetota</taxon>
        <taxon>Actinomycetes</taxon>
        <taxon>Micromonosporales</taxon>
        <taxon>Micromonosporaceae</taxon>
        <taxon>Actinoplanes</taxon>
    </lineage>
</organism>
<proteinExistence type="predicted"/>
<dbReference type="Proteomes" id="UP000676967">
    <property type="component" value="Chromosome"/>
</dbReference>